<keyword evidence="2" id="KW-1185">Reference proteome</keyword>
<sequence>MIIDLGDVVAVVAAVFAGLAWWQARRSANSDTTLAKIANGELRGRLAQWSPERMHKPDPEVRRDGARRGRVMNSGDELALKVVVKGERVVRQGEEDEVAVGHGVEFEYRVSYEGDGTPPPEAFYIQVVWDRPEHSGGGRRMETVRFAPRELPRP</sequence>
<accession>A0A3N0EAC0</accession>
<evidence type="ECO:0000313" key="1">
    <source>
        <dbReference type="EMBL" id="RNL84770.1"/>
    </source>
</evidence>
<dbReference type="EMBL" id="RJMB01000009">
    <property type="protein sequence ID" value="RNL84770.1"/>
    <property type="molecule type" value="Genomic_DNA"/>
</dbReference>
<protein>
    <submittedName>
        <fullName evidence="1">Uncharacterized protein</fullName>
    </submittedName>
</protein>
<dbReference type="RefSeq" id="WP_123201210.1">
    <property type="nucleotide sequence ID" value="NZ_RJMB01000009.1"/>
</dbReference>
<gene>
    <name evidence="1" type="ORF">EFW17_10745</name>
</gene>
<dbReference type="Proteomes" id="UP000269198">
    <property type="component" value="Unassembled WGS sequence"/>
</dbReference>
<dbReference type="OrthoDB" id="3436133at2"/>
<reference evidence="1 2" key="1">
    <citation type="submission" date="2018-11" db="EMBL/GenBank/DDBJ databases">
        <title>The genome draft of YIM 96095.</title>
        <authorList>
            <person name="Tang S.-K."/>
            <person name="Chunyu W.-X."/>
            <person name="Feng Y.-Z."/>
        </authorList>
    </citation>
    <scope>NUCLEOTIDE SEQUENCE [LARGE SCALE GENOMIC DNA]</scope>
    <source>
        <strain evidence="1 2">YIM 96095</strain>
    </source>
</reference>
<comment type="caution">
    <text evidence="1">The sequence shown here is derived from an EMBL/GenBank/DDBJ whole genome shotgun (WGS) entry which is preliminary data.</text>
</comment>
<organism evidence="1 2">
    <name type="scientific">Halostreptopolyspora alba</name>
    <dbReference type="NCBI Taxonomy" id="2487137"/>
    <lineage>
        <taxon>Bacteria</taxon>
        <taxon>Bacillati</taxon>
        <taxon>Actinomycetota</taxon>
        <taxon>Actinomycetes</taxon>
        <taxon>Streptosporangiales</taxon>
        <taxon>Nocardiopsidaceae</taxon>
        <taxon>Halostreptopolyspora</taxon>
    </lineage>
</organism>
<proteinExistence type="predicted"/>
<evidence type="ECO:0000313" key="2">
    <source>
        <dbReference type="Proteomes" id="UP000269198"/>
    </source>
</evidence>
<dbReference type="AlphaFoldDB" id="A0A3N0EAC0"/>
<name>A0A3N0EAC0_9ACTN</name>